<organism evidence="3 4">
    <name type="scientific">Pigmentiphaga litoralis</name>
    <dbReference type="NCBI Taxonomy" id="516702"/>
    <lineage>
        <taxon>Bacteria</taxon>
        <taxon>Pseudomonadati</taxon>
        <taxon>Pseudomonadota</taxon>
        <taxon>Betaproteobacteria</taxon>
        <taxon>Burkholderiales</taxon>
        <taxon>Alcaligenaceae</taxon>
        <taxon>Pigmentiphaga</taxon>
    </lineage>
</organism>
<sequence length="375" mass="38519">MYAAPPDLPTERFAVLPAAWHRMDYPSPWVEARGAGPLHSFLEGPAFDRNGTLYCTDLAHGRVFSVTRAGDFAVAADYDGEPNGLALHRDGRVFVADRRHGIVCLDGQGGFNGVVGATPQSVALQGVNDLTFAPDGDLWFTDQGGSDLRRPTGRVYRLRAGTGVLECVIDGLAGPNGIAFSPDGRLVYIAITRDNAIYSLGIGASVGSRADAASAASGYSADGGVRGEGGTSRDRGARGDGGASGDGGISGDGGASVANGAGGAIGKLSRFIQLSGSPTGPDGLAVDVEGNLAVVHAGAGTVWLFSANGEPMLRVRSCAGRRTTNVAYGGPDNRTLFITEAEEGVVLQARMPFAGLPLYSQQGEPPLQDRATGAE</sequence>
<dbReference type="RefSeq" id="WP_257021953.1">
    <property type="nucleotide sequence ID" value="NZ_JACBYR010000001.1"/>
</dbReference>
<dbReference type="Pfam" id="PF08450">
    <property type="entry name" value="SGL"/>
    <property type="match status" value="2"/>
</dbReference>
<dbReference type="AlphaFoldDB" id="A0A7Y9IY75"/>
<evidence type="ECO:0000256" key="1">
    <source>
        <dbReference type="SAM" id="MobiDB-lite"/>
    </source>
</evidence>
<protein>
    <submittedName>
        <fullName evidence="3">Gluconolactonase</fullName>
        <ecNumber evidence="3">3.1.1.17</ecNumber>
    </submittedName>
</protein>
<dbReference type="Proteomes" id="UP000542125">
    <property type="component" value="Unassembled WGS sequence"/>
</dbReference>
<feature type="domain" description="SMP-30/Gluconolactonase/LRE-like region" evidence="2">
    <location>
        <begin position="43"/>
        <end position="216"/>
    </location>
</feature>
<evidence type="ECO:0000259" key="2">
    <source>
        <dbReference type="Pfam" id="PF08450"/>
    </source>
</evidence>
<dbReference type="PANTHER" id="PTHR47572">
    <property type="entry name" value="LIPOPROTEIN-RELATED"/>
    <property type="match status" value="1"/>
</dbReference>
<feature type="domain" description="SMP-30/Gluconolactonase/LRE-like region" evidence="2">
    <location>
        <begin position="261"/>
        <end position="341"/>
    </location>
</feature>
<feature type="region of interest" description="Disordered" evidence="1">
    <location>
        <begin position="217"/>
        <end position="251"/>
    </location>
</feature>
<proteinExistence type="predicted"/>
<dbReference type="GO" id="GO:0004341">
    <property type="term" value="F:gluconolactonase activity"/>
    <property type="evidence" value="ECO:0007669"/>
    <property type="project" value="UniProtKB-EC"/>
</dbReference>
<keyword evidence="4" id="KW-1185">Reference proteome</keyword>
<name>A0A7Y9IY75_9BURK</name>
<comment type="caution">
    <text evidence="3">The sequence shown here is derived from an EMBL/GenBank/DDBJ whole genome shotgun (WGS) entry which is preliminary data.</text>
</comment>
<dbReference type="EMBL" id="JACBYR010000001">
    <property type="protein sequence ID" value="NYE84364.1"/>
    <property type="molecule type" value="Genomic_DNA"/>
</dbReference>
<dbReference type="Gene3D" id="2.120.10.30">
    <property type="entry name" value="TolB, C-terminal domain"/>
    <property type="match status" value="2"/>
</dbReference>
<dbReference type="InterPro" id="IPR051262">
    <property type="entry name" value="SMP-30/CGR1_Lactonase"/>
</dbReference>
<evidence type="ECO:0000313" key="4">
    <source>
        <dbReference type="Proteomes" id="UP000542125"/>
    </source>
</evidence>
<dbReference type="InterPro" id="IPR011042">
    <property type="entry name" value="6-blade_b-propeller_TolB-like"/>
</dbReference>
<gene>
    <name evidence="3" type="ORF">FHW18_003635</name>
</gene>
<dbReference type="InterPro" id="IPR013658">
    <property type="entry name" value="SGL"/>
</dbReference>
<dbReference type="EC" id="3.1.1.17" evidence="3"/>
<feature type="compositionally biased region" description="Gly residues" evidence="1">
    <location>
        <begin position="239"/>
        <end position="251"/>
    </location>
</feature>
<dbReference type="PANTHER" id="PTHR47572:SF5">
    <property type="entry name" value="BLR2277 PROTEIN"/>
    <property type="match status" value="1"/>
</dbReference>
<dbReference type="SUPFAM" id="SSF63829">
    <property type="entry name" value="Calcium-dependent phosphotriesterase"/>
    <property type="match status" value="1"/>
</dbReference>
<evidence type="ECO:0000313" key="3">
    <source>
        <dbReference type="EMBL" id="NYE84364.1"/>
    </source>
</evidence>
<keyword evidence="3" id="KW-0378">Hydrolase</keyword>
<reference evidence="3 4" key="1">
    <citation type="submission" date="2020-07" db="EMBL/GenBank/DDBJ databases">
        <title>Genomic Encyclopedia of Type Strains, Phase IV (KMG-V): Genome sequencing to study the core and pangenomes of soil and plant-associated prokaryotes.</title>
        <authorList>
            <person name="Whitman W."/>
        </authorList>
    </citation>
    <scope>NUCLEOTIDE SEQUENCE [LARGE SCALE GENOMIC DNA]</scope>
    <source>
        <strain evidence="3 4">SAS40</strain>
    </source>
</reference>
<accession>A0A7Y9IY75</accession>